<dbReference type="CDD" id="cd16012">
    <property type="entry name" value="ALP"/>
    <property type="match status" value="1"/>
</dbReference>
<evidence type="ECO:0000256" key="5">
    <source>
        <dbReference type="ARBA" id="ARBA00022833"/>
    </source>
</evidence>
<protein>
    <recommendedName>
        <fullName evidence="13">Alkaline phosphatase</fullName>
    </recommendedName>
</protein>
<dbReference type="STRING" id="1817867.A3F83_16980"/>
<proteinExistence type="inferred from homology"/>
<dbReference type="EMBL" id="MFIX01000226">
    <property type="protein sequence ID" value="OGG01068.1"/>
    <property type="molecule type" value="Genomic_DNA"/>
</dbReference>
<dbReference type="GO" id="GO:0004035">
    <property type="term" value="F:alkaline phosphatase activity"/>
    <property type="evidence" value="ECO:0007669"/>
    <property type="project" value="TreeGrafter"/>
</dbReference>
<evidence type="ECO:0000313" key="12">
    <source>
        <dbReference type="Proteomes" id="UP000179129"/>
    </source>
</evidence>
<evidence type="ECO:0000256" key="9">
    <source>
        <dbReference type="RuleBase" id="RU003946"/>
    </source>
</evidence>
<evidence type="ECO:0000256" key="8">
    <source>
        <dbReference type="PIRSR" id="PIRSR601952-2"/>
    </source>
</evidence>
<keyword evidence="6 8" id="KW-0460">Magnesium</keyword>
<dbReference type="PANTHER" id="PTHR11596:SF5">
    <property type="entry name" value="ALKALINE PHOSPHATASE"/>
    <property type="match status" value="1"/>
</dbReference>
<dbReference type="GO" id="GO:0046872">
    <property type="term" value="F:metal ion binding"/>
    <property type="evidence" value="ECO:0007669"/>
    <property type="project" value="UniProtKB-KW"/>
</dbReference>
<accession>A0A1F5YLJ1</accession>
<evidence type="ECO:0000256" key="1">
    <source>
        <dbReference type="ARBA" id="ARBA00005984"/>
    </source>
</evidence>
<dbReference type="PROSITE" id="PS00123">
    <property type="entry name" value="ALKALINE_PHOSPHATASE"/>
    <property type="match status" value="1"/>
</dbReference>
<dbReference type="InterPro" id="IPR018299">
    <property type="entry name" value="Alkaline_phosphatase_AS"/>
</dbReference>
<feature type="chain" id="PRO_5009522501" description="Alkaline phosphatase" evidence="10">
    <location>
        <begin position="36"/>
        <end position="413"/>
    </location>
</feature>
<dbReference type="AlphaFoldDB" id="A0A1F5YLJ1"/>
<keyword evidence="5 8" id="KW-0862">Zinc</keyword>
<keyword evidence="3 8" id="KW-0479">Metal-binding</keyword>
<dbReference type="Pfam" id="PF00245">
    <property type="entry name" value="Alk_phosphatase"/>
    <property type="match status" value="1"/>
</dbReference>
<dbReference type="InterPro" id="IPR017850">
    <property type="entry name" value="Alkaline_phosphatase_core_sf"/>
</dbReference>
<feature type="binding site" evidence="8">
    <location>
        <position position="293"/>
    </location>
    <ligand>
        <name>Mg(2+)</name>
        <dbReference type="ChEBI" id="CHEBI:18420"/>
    </ligand>
</feature>
<comment type="caution">
    <text evidence="11">The sequence shown here is derived from an EMBL/GenBank/DDBJ whole genome shotgun (WGS) entry which is preliminary data.</text>
</comment>
<dbReference type="InterPro" id="IPR001952">
    <property type="entry name" value="Alkaline_phosphatase"/>
</dbReference>
<sequence length="413" mass="44732">MDFQTLVSRCSEREMKMRRKLFILFCLLTLPAWLAADENDTAAIRQFAEVADATAIENVQPVKNIILMIGDGMGFEAVTAARIAALGRGIGLAFDRMPVIGQSVTYSLNDDLITDSAAGATALASGLKTLNGRIGEDREGRKTKTILELAKELGKSAGIVVTCEATHATPACFASHVKERNNYWEIARQMSQAPLDVLLGGGYGYFLAGSRKESFRDDELDLLGEMQKRGAVVTTKIPEFRGLDLSRVDKLVGLFAPSHLPPAGKREISLPEMTQAALKILSRNPKGFFLMIEGSQIDWAGHANNLQYSVEETLDFDQCLQTVLDFAGKDGKTLVIVTADHETGGLSLNSADEGKKTLTAGWTQGDHTANVVPLLAFGPNAAAFGRVVQNHQIPQLAVQGWGVKNFTGFAFEK</sequence>
<comment type="cofactor">
    <cofactor evidence="8">
        <name>Mg(2+)</name>
        <dbReference type="ChEBI" id="CHEBI:18420"/>
    </cofactor>
    <text evidence="8">Binds 1 Mg(2+) ion.</text>
</comment>
<evidence type="ECO:0000256" key="2">
    <source>
        <dbReference type="ARBA" id="ARBA00022553"/>
    </source>
</evidence>
<dbReference type="SUPFAM" id="SSF53649">
    <property type="entry name" value="Alkaline phosphatase-like"/>
    <property type="match status" value="1"/>
</dbReference>
<dbReference type="SMART" id="SM00098">
    <property type="entry name" value="alkPPc"/>
    <property type="match status" value="1"/>
</dbReference>
<dbReference type="Proteomes" id="UP000179129">
    <property type="component" value="Unassembled WGS sequence"/>
</dbReference>
<feature type="binding site" evidence="8">
    <location>
        <position position="341"/>
    </location>
    <ligand>
        <name>Zn(2+)</name>
        <dbReference type="ChEBI" id="CHEBI:29105"/>
        <label>2</label>
    </ligand>
</feature>
<keyword evidence="10" id="KW-0732">Signal</keyword>
<evidence type="ECO:0000313" key="11">
    <source>
        <dbReference type="EMBL" id="OGG01068.1"/>
    </source>
</evidence>
<evidence type="ECO:0000256" key="6">
    <source>
        <dbReference type="ARBA" id="ARBA00022842"/>
    </source>
</evidence>
<comment type="cofactor">
    <cofactor evidence="8">
        <name>Zn(2+)</name>
        <dbReference type="ChEBI" id="CHEBI:29105"/>
    </cofactor>
    <text evidence="8">Binds 2 Zn(2+) ions.</text>
</comment>
<evidence type="ECO:0000256" key="3">
    <source>
        <dbReference type="ARBA" id="ARBA00022723"/>
    </source>
</evidence>
<feature type="binding site" evidence="8">
    <location>
        <position position="302"/>
    </location>
    <ligand>
        <name>Zn(2+)</name>
        <dbReference type="ChEBI" id="CHEBI:29105"/>
        <label>2</label>
    </ligand>
</feature>
<feature type="binding site" evidence="8">
    <location>
        <position position="71"/>
    </location>
    <ligand>
        <name>Zn(2+)</name>
        <dbReference type="ChEBI" id="CHEBI:29105"/>
        <label>2</label>
    </ligand>
</feature>
<comment type="similarity">
    <text evidence="1 9">Belongs to the alkaline phosphatase family.</text>
</comment>
<evidence type="ECO:0000256" key="7">
    <source>
        <dbReference type="PIRSR" id="PIRSR601952-1"/>
    </source>
</evidence>
<feature type="binding site" evidence="8">
    <location>
        <position position="71"/>
    </location>
    <ligand>
        <name>Mg(2+)</name>
        <dbReference type="ChEBI" id="CHEBI:18420"/>
    </ligand>
</feature>
<evidence type="ECO:0000256" key="10">
    <source>
        <dbReference type="SAM" id="SignalP"/>
    </source>
</evidence>
<evidence type="ECO:0000256" key="4">
    <source>
        <dbReference type="ARBA" id="ARBA00022801"/>
    </source>
</evidence>
<feature type="binding site" evidence="8">
    <location>
        <position position="340"/>
    </location>
    <ligand>
        <name>Zn(2+)</name>
        <dbReference type="ChEBI" id="CHEBI:29105"/>
        <label>2</label>
    </ligand>
</feature>
<name>A0A1F5YLJ1_9BACT</name>
<feature type="active site" description="Phosphoserine intermediate" evidence="7">
    <location>
        <position position="116"/>
    </location>
</feature>
<evidence type="ECO:0008006" key="13">
    <source>
        <dbReference type="Google" id="ProtNLM"/>
    </source>
</evidence>
<organism evidence="11 12">
    <name type="scientific">Candidatus Glassbacteria bacterium RIFCSPLOWO2_12_FULL_58_11</name>
    <dbReference type="NCBI Taxonomy" id="1817867"/>
    <lineage>
        <taxon>Bacteria</taxon>
        <taxon>Candidatus Glassiibacteriota</taxon>
    </lineage>
</organism>
<feature type="binding site" evidence="8">
    <location>
        <position position="167"/>
    </location>
    <ligand>
        <name>Mg(2+)</name>
        <dbReference type="ChEBI" id="CHEBI:18420"/>
    </ligand>
</feature>
<reference evidence="11 12" key="1">
    <citation type="journal article" date="2016" name="Nat. Commun.">
        <title>Thousands of microbial genomes shed light on interconnected biogeochemical processes in an aquifer system.</title>
        <authorList>
            <person name="Anantharaman K."/>
            <person name="Brown C.T."/>
            <person name="Hug L.A."/>
            <person name="Sharon I."/>
            <person name="Castelle C.J."/>
            <person name="Probst A.J."/>
            <person name="Thomas B.C."/>
            <person name="Singh A."/>
            <person name="Wilkins M.J."/>
            <person name="Karaoz U."/>
            <person name="Brodie E.L."/>
            <person name="Williams K.H."/>
            <person name="Hubbard S.S."/>
            <person name="Banfield J.F."/>
        </authorList>
    </citation>
    <scope>NUCLEOTIDE SEQUENCE [LARGE SCALE GENOMIC DNA]</scope>
</reference>
<gene>
    <name evidence="11" type="ORF">A3F83_16980</name>
</gene>
<feature type="binding site" evidence="8">
    <location>
        <position position="298"/>
    </location>
    <ligand>
        <name>Zn(2+)</name>
        <dbReference type="ChEBI" id="CHEBI:29105"/>
        <label>2</label>
    </ligand>
</feature>
<keyword evidence="2" id="KW-0597">Phosphoprotein</keyword>
<dbReference type="PRINTS" id="PR00113">
    <property type="entry name" value="ALKPHPHTASE"/>
</dbReference>
<dbReference type="PANTHER" id="PTHR11596">
    <property type="entry name" value="ALKALINE PHOSPHATASE"/>
    <property type="match status" value="1"/>
</dbReference>
<dbReference type="Gene3D" id="3.40.720.10">
    <property type="entry name" value="Alkaline Phosphatase, subunit A"/>
    <property type="match status" value="1"/>
</dbReference>
<keyword evidence="4" id="KW-0378">Hydrolase</keyword>
<feature type="signal peptide" evidence="10">
    <location>
        <begin position="1"/>
        <end position="35"/>
    </location>
</feature>
<feature type="binding site" evidence="8">
    <location>
        <position position="169"/>
    </location>
    <ligand>
        <name>Mg(2+)</name>
        <dbReference type="ChEBI" id="CHEBI:18420"/>
    </ligand>
</feature>